<dbReference type="InterPro" id="IPR003115">
    <property type="entry name" value="ParB_N"/>
</dbReference>
<keyword evidence="3" id="KW-0238">DNA-binding</keyword>
<evidence type="ECO:0000256" key="3">
    <source>
        <dbReference type="ARBA" id="ARBA00023125"/>
    </source>
</evidence>
<dbReference type="InterPro" id="IPR036086">
    <property type="entry name" value="ParB/Sulfiredoxin_sf"/>
</dbReference>
<evidence type="ECO:0000256" key="4">
    <source>
        <dbReference type="SAM" id="MobiDB-lite"/>
    </source>
</evidence>
<dbReference type="STRING" id="1555112.LIP_3047"/>
<dbReference type="Pfam" id="PF02195">
    <property type="entry name" value="ParB_N"/>
    <property type="match status" value="1"/>
</dbReference>
<dbReference type="InterPro" id="IPR050336">
    <property type="entry name" value="Chromosome_partition/occlusion"/>
</dbReference>
<dbReference type="SUPFAM" id="SSF109709">
    <property type="entry name" value="KorB DNA-binding domain-like"/>
    <property type="match status" value="1"/>
</dbReference>
<keyword evidence="2" id="KW-0159">Chromosome partition</keyword>
<evidence type="ECO:0000313" key="7">
    <source>
        <dbReference type="Proteomes" id="UP000065807"/>
    </source>
</evidence>
<dbReference type="NCBIfam" id="TIGR00180">
    <property type="entry name" value="parB_part"/>
    <property type="match status" value="1"/>
</dbReference>
<dbReference type="RefSeq" id="WP_068139854.1">
    <property type="nucleotide sequence ID" value="NZ_AP014924.1"/>
</dbReference>
<protein>
    <submittedName>
        <fullName evidence="6">Chromosome partitioning protein ParB</fullName>
    </submittedName>
</protein>
<dbReference type="GO" id="GO:0003677">
    <property type="term" value="F:DNA binding"/>
    <property type="evidence" value="ECO:0007669"/>
    <property type="project" value="UniProtKB-KW"/>
</dbReference>
<dbReference type="InterPro" id="IPR001387">
    <property type="entry name" value="Cro/C1-type_HTH"/>
</dbReference>
<dbReference type="FunFam" id="3.90.1530.30:FF:000001">
    <property type="entry name" value="Chromosome partitioning protein ParB"/>
    <property type="match status" value="1"/>
</dbReference>
<dbReference type="SUPFAM" id="SSF110849">
    <property type="entry name" value="ParB/Sulfiredoxin"/>
    <property type="match status" value="1"/>
</dbReference>
<dbReference type="Proteomes" id="UP000065807">
    <property type="component" value="Chromosome"/>
</dbReference>
<gene>
    <name evidence="6" type="ORF">LIP_3047</name>
</gene>
<dbReference type="SMART" id="SM00470">
    <property type="entry name" value="ParB"/>
    <property type="match status" value="1"/>
</dbReference>
<feature type="compositionally biased region" description="Basic residues" evidence="4">
    <location>
        <begin position="318"/>
        <end position="331"/>
    </location>
</feature>
<accession>A0A0K2SP45</accession>
<dbReference type="InterPro" id="IPR041468">
    <property type="entry name" value="HTH_ParB/Spo0J"/>
</dbReference>
<evidence type="ECO:0000313" key="6">
    <source>
        <dbReference type="EMBL" id="BAS28876.1"/>
    </source>
</evidence>
<dbReference type="GO" id="GO:0007059">
    <property type="term" value="P:chromosome segregation"/>
    <property type="evidence" value="ECO:0007669"/>
    <property type="project" value="UniProtKB-KW"/>
</dbReference>
<dbReference type="CDD" id="cd00093">
    <property type="entry name" value="HTH_XRE"/>
    <property type="match status" value="1"/>
</dbReference>
<proteinExistence type="inferred from homology"/>
<evidence type="ECO:0000259" key="5">
    <source>
        <dbReference type="PROSITE" id="PS50943"/>
    </source>
</evidence>
<sequence>MPELRSVPMELIDRDPGQPRTRFDARSLDSLARSFREVGQLQPVLVRRAGNRYRLVAGERRWRAALQVGQREIQVLVLEEGSEAARGADRLLQLVENLQREDLDPLERATAIQELMKAEGLSQRAVAQRLGVPRTTLVDWLDLLRVEPRFQQAVAANARGEDVSLSLSHVNEALALASRRQDPVVASQVLDLALAFSLSKGQMRKLCALMREAPDLEPEDALRKVLAAGKPGRPADLPGTTPEAHLQRLVESLERSSHFVERLSHVSSRFLAPDVRAMLVQRFEQLHRVTGEALERLSATPEEAAARAKEERKQRQRAERRRRKEKGRQLA</sequence>
<reference evidence="7" key="2">
    <citation type="journal article" date="2016" name="Int. J. Syst. Evol. Microbiol.">
        <title>Complete genome sequence and cell structure of Limnochorda pilosa, a Gram-negative spore-former within the phylum Firmicutes.</title>
        <authorList>
            <person name="Watanabe M."/>
            <person name="Kojima H."/>
            <person name="Fukui M."/>
        </authorList>
    </citation>
    <scope>NUCLEOTIDE SEQUENCE [LARGE SCALE GENOMIC DNA]</scope>
    <source>
        <strain evidence="7">HC45</strain>
    </source>
</reference>
<name>A0A0K2SP45_LIMPI</name>
<dbReference type="Pfam" id="PF17762">
    <property type="entry name" value="HTH_ParB"/>
    <property type="match status" value="1"/>
</dbReference>
<evidence type="ECO:0000256" key="2">
    <source>
        <dbReference type="ARBA" id="ARBA00022829"/>
    </source>
</evidence>
<dbReference type="Gene3D" id="3.90.1530.30">
    <property type="match status" value="1"/>
</dbReference>
<dbReference type="Gene3D" id="1.10.10.2830">
    <property type="match status" value="1"/>
</dbReference>
<dbReference type="GO" id="GO:0005694">
    <property type="term" value="C:chromosome"/>
    <property type="evidence" value="ECO:0007669"/>
    <property type="project" value="TreeGrafter"/>
</dbReference>
<dbReference type="InterPro" id="IPR004437">
    <property type="entry name" value="ParB/RepB/Spo0J"/>
</dbReference>
<dbReference type="PANTHER" id="PTHR33375:SF1">
    <property type="entry name" value="CHROMOSOME-PARTITIONING PROTEIN PARB-RELATED"/>
    <property type="match status" value="1"/>
</dbReference>
<dbReference type="OrthoDB" id="9802051at2"/>
<dbReference type="PANTHER" id="PTHR33375">
    <property type="entry name" value="CHROMOSOME-PARTITIONING PROTEIN PARB-RELATED"/>
    <property type="match status" value="1"/>
</dbReference>
<feature type="compositionally biased region" description="Basic and acidic residues" evidence="4">
    <location>
        <begin position="304"/>
        <end position="317"/>
    </location>
</feature>
<keyword evidence="7" id="KW-1185">Reference proteome</keyword>
<evidence type="ECO:0000256" key="1">
    <source>
        <dbReference type="ARBA" id="ARBA00006295"/>
    </source>
</evidence>
<dbReference type="KEGG" id="lpil:LIP_3047"/>
<comment type="similarity">
    <text evidence="1">Belongs to the ParB family.</text>
</comment>
<reference evidence="7" key="1">
    <citation type="submission" date="2015-07" db="EMBL/GenBank/DDBJ databases">
        <title>Complete genome sequence and phylogenetic analysis of Limnochorda pilosa.</title>
        <authorList>
            <person name="Watanabe M."/>
            <person name="Kojima H."/>
            <person name="Fukui M."/>
        </authorList>
    </citation>
    <scope>NUCLEOTIDE SEQUENCE [LARGE SCALE GENOMIC DNA]</scope>
    <source>
        <strain evidence="7">HC45</strain>
    </source>
</reference>
<feature type="region of interest" description="Disordered" evidence="4">
    <location>
        <begin position="294"/>
        <end position="331"/>
    </location>
</feature>
<feature type="domain" description="HTH cro/C1-type" evidence="5">
    <location>
        <begin position="112"/>
        <end position="140"/>
    </location>
</feature>
<dbReference type="PROSITE" id="PS50943">
    <property type="entry name" value="HTH_CROC1"/>
    <property type="match status" value="1"/>
</dbReference>
<dbReference type="EMBL" id="AP014924">
    <property type="protein sequence ID" value="BAS28876.1"/>
    <property type="molecule type" value="Genomic_DNA"/>
</dbReference>
<organism evidence="6 7">
    <name type="scientific">Limnochorda pilosa</name>
    <dbReference type="NCBI Taxonomy" id="1555112"/>
    <lineage>
        <taxon>Bacteria</taxon>
        <taxon>Bacillati</taxon>
        <taxon>Bacillota</taxon>
        <taxon>Limnochordia</taxon>
        <taxon>Limnochordales</taxon>
        <taxon>Limnochordaceae</taxon>
        <taxon>Limnochorda</taxon>
    </lineage>
</organism>
<dbReference type="AlphaFoldDB" id="A0A0K2SP45"/>